<proteinExistence type="predicted"/>
<feature type="compositionally biased region" description="Basic and acidic residues" evidence="1">
    <location>
        <begin position="249"/>
        <end position="276"/>
    </location>
</feature>
<reference evidence="2 3" key="1">
    <citation type="submission" date="2016-06" db="EMBL/GenBank/DDBJ databases">
        <title>Complete genome sequences of Bordetella bronchialis and Bordetella flabilis.</title>
        <authorList>
            <person name="LiPuma J.J."/>
            <person name="Spilker T."/>
        </authorList>
    </citation>
    <scope>NUCLEOTIDE SEQUENCE [LARGE SCALE GENOMIC DNA]</scope>
    <source>
        <strain evidence="2 3">AU17976</strain>
    </source>
</reference>
<dbReference type="AlphaFoldDB" id="A0A193FVL5"/>
<dbReference type="SUPFAM" id="SSF52540">
    <property type="entry name" value="P-loop containing nucleoside triphosphate hydrolases"/>
    <property type="match status" value="1"/>
</dbReference>
<keyword evidence="2" id="KW-0131">Cell cycle</keyword>
<dbReference type="STRING" id="463025.BAU08_10345"/>
<gene>
    <name evidence="2" type="ORF">BAU08_10345</name>
</gene>
<evidence type="ECO:0000256" key="1">
    <source>
        <dbReference type="SAM" id="MobiDB-lite"/>
    </source>
</evidence>
<protein>
    <submittedName>
        <fullName evidence="2">Cell division protein</fullName>
    </submittedName>
</protein>
<sequence length="276" mass="29516">MPTLAAPSPEQIHPALWRGTQLAQAARAAVPTGHAALGRELPGGGWPTGVLNELLLPHPGLGELRLLQPALRALDREGSIVLVQPPFVPHIAAWRSGGLDPARLLWVNPGRPADALWAAEQVLKNGSCAALLCWLPQARPEALRRLHLAAQAGATLFFCLRPARAAAQASPAPLRLALAPAGDGLRVDIVKRRGPVCSHSLYIALERPRTAAREIPPLPARTETHQAAPQAIAPAEPPETFQPIPQETSRTDRQETLPFFDDHATLDRHLPAEAGA</sequence>
<dbReference type="EMBL" id="CP016171">
    <property type="protein sequence ID" value="ANN71680.1"/>
    <property type="molecule type" value="Genomic_DNA"/>
</dbReference>
<dbReference type="NCBIfam" id="NF033429">
    <property type="entry name" value="ImuA_translesion"/>
    <property type="match status" value="1"/>
</dbReference>
<dbReference type="RefSeq" id="WP_066669221.1">
    <property type="nucleotide sequence ID" value="NZ_CP016171.1"/>
</dbReference>
<name>A0A193FVL5_9BORD</name>
<evidence type="ECO:0000313" key="3">
    <source>
        <dbReference type="Proteomes" id="UP000092213"/>
    </source>
</evidence>
<dbReference type="Proteomes" id="UP000092213">
    <property type="component" value="Chromosome"/>
</dbReference>
<dbReference type="InterPro" id="IPR047610">
    <property type="entry name" value="ImuA_translesion"/>
</dbReference>
<organism evidence="2 3">
    <name type="scientific">Bordetella bronchialis</name>
    <dbReference type="NCBI Taxonomy" id="463025"/>
    <lineage>
        <taxon>Bacteria</taxon>
        <taxon>Pseudomonadati</taxon>
        <taxon>Pseudomonadota</taxon>
        <taxon>Betaproteobacteria</taxon>
        <taxon>Burkholderiales</taxon>
        <taxon>Alcaligenaceae</taxon>
        <taxon>Bordetella</taxon>
    </lineage>
</organism>
<dbReference type="Gene3D" id="3.40.50.300">
    <property type="entry name" value="P-loop containing nucleotide triphosphate hydrolases"/>
    <property type="match status" value="1"/>
</dbReference>
<accession>A0A193FVL5</accession>
<keyword evidence="2" id="KW-0132">Cell division</keyword>
<dbReference type="GO" id="GO:0051301">
    <property type="term" value="P:cell division"/>
    <property type="evidence" value="ECO:0007669"/>
    <property type="project" value="UniProtKB-KW"/>
</dbReference>
<feature type="region of interest" description="Disordered" evidence="1">
    <location>
        <begin position="222"/>
        <end position="276"/>
    </location>
</feature>
<dbReference type="InterPro" id="IPR027417">
    <property type="entry name" value="P-loop_NTPase"/>
</dbReference>
<evidence type="ECO:0000313" key="2">
    <source>
        <dbReference type="EMBL" id="ANN71680.1"/>
    </source>
</evidence>